<feature type="region of interest" description="Disordered" evidence="1">
    <location>
        <begin position="23"/>
        <end position="57"/>
    </location>
</feature>
<protein>
    <submittedName>
        <fullName evidence="2">Uncharacterized protein</fullName>
    </submittedName>
</protein>
<dbReference type="EMBL" id="MQVM01000005">
    <property type="protein sequence ID" value="ONH76005.1"/>
    <property type="molecule type" value="Genomic_DNA"/>
</dbReference>
<sequence length="157" mass="17530">MSPTASLSSCSIHNLPCVKDSFSLTHSHSPSQHQLQLQQHQQQQQQQHQQQQQQQQLQLQHQQQPLLSPLLTPQIAPRLSVAESLKSPTLTYTSPLLHSTSLHCSNDLDSNHLDLNSTSISQRLSLSHSLGTSNPVINVGNLLHSSSENYKKWLSTH</sequence>
<evidence type="ECO:0000256" key="1">
    <source>
        <dbReference type="SAM" id="MobiDB-lite"/>
    </source>
</evidence>
<proteinExistence type="predicted"/>
<comment type="caution">
    <text evidence="2">The sequence shown here is derived from an EMBL/GenBank/DDBJ whole genome shotgun (WGS) entry which is preliminary data.</text>
</comment>
<evidence type="ECO:0000313" key="3">
    <source>
        <dbReference type="Proteomes" id="UP000189274"/>
    </source>
</evidence>
<dbReference type="AlphaFoldDB" id="A0A1V2LQJ5"/>
<name>A0A1V2LQJ5_PICKU</name>
<dbReference type="VEuPathDB" id="FungiDB:C5L36_0C06520"/>
<reference evidence="3" key="1">
    <citation type="journal article" date="2017" name="Genome Announc.">
        <title>Genome sequences of Cyberlindnera fabianii 65, Pichia kudriavzevii 129, and Saccharomyces cerevisiae 131 isolated from fermented masau fruits in Zimbabwe.</title>
        <authorList>
            <person name="van Rijswijck I.M.H."/>
            <person name="Derks M.F.L."/>
            <person name="Abee T."/>
            <person name="de Ridder D."/>
            <person name="Smid E.J."/>
        </authorList>
    </citation>
    <scope>NUCLEOTIDE SEQUENCE [LARGE SCALE GENOMIC DNA]</scope>
    <source>
        <strain evidence="3">129</strain>
    </source>
</reference>
<organism evidence="2 3">
    <name type="scientific">Pichia kudriavzevii</name>
    <name type="common">Yeast</name>
    <name type="synonym">Issatchenkia orientalis</name>
    <dbReference type="NCBI Taxonomy" id="4909"/>
    <lineage>
        <taxon>Eukaryota</taxon>
        <taxon>Fungi</taxon>
        <taxon>Dikarya</taxon>
        <taxon>Ascomycota</taxon>
        <taxon>Saccharomycotina</taxon>
        <taxon>Pichiomycetes</taxon>
        <taxon>Pichiales</taxon>
        <taxon>Pichiaceae</taxon>
        <taxon>Pichia</taxon>
    </lineage>
</organism>
<accession>A0A1V2LQJ5</accession>
<evidence type="ECO:0000313" key="2">
    <source>
        <dbReference type="EMBL" id="ONH76005.1"/>
    </source>
</evidence>
<feature type="compositionally biased region" description="Low complexity" evidence="1">
    <location>
        <begin position="24"/>
        <end position="57"/>
    </location>
</feature>
<gene>
    <name evidence="2" type="ORF">BOH78_1520</name>
</gene>
<dbReference type="Proteomes" id="UP000189274">
    <property type="component" value="Unassembled WGS sequence"/>
</dbReference>
<dbReference type="SUPFAM" id="SSF81995">
    <property type="entry name" value="beta-sandwich domain of Sec23/24"/>
    <property type="match status" value="1"/>
</dbReference>